<dbReference type="OrthoDB" id="5859941at2759"/>
<dbReference type="PANTHER" id="PTHR21459:SF2">
    <property type="entry name" value="PROTEIN CBG08968"/>
    <property type="match status" value="1"/>
</dbReference>
<dbReference type="Gene3D" id="3.60.10.10">
    <property type="entry name" value="Endonuclease/exonuclease/phosphatase"/>
    <property type="match status" value="1"/>
</dbReference>
<dbReference type="Proteomes" id="UP000005239">
    <property type="component" value="Unassembled WGS sequence"/>
</dbReference>
<evidence type="ECO:0000313" key="2">
    <source>
        <dbReference type="Proteomes" id="UP000005239"/>
    </source>
</evidence>
<accession>A0A2A6BPC9</accession>
<organism evidence="1 2">
    <name type="scientific">Pristionchus pacificus</name>
    <name type="common">Parasitic nematode worm</name>
    <dbReference type="NCBI Taxonomy" id="54126"/>
    <lineage>
        <taxon>Eukaryota</taxon>
        <taxon>Metazoa</taxon>
        <taxon>Ecdysozoa</taxon>
        <taxon>Nematoda</taxon>
        <taxon>Chromadorea</taxon>
        <taxon>Rhabditida</taxon>
        <taxon>Rhabditina</taxon>
        <taxon>Diplogasteromorpha</taxon>
        <taxon>Diplogasteroidea</taxon>
        <taxon>Neodiplogasteridae</taxon>
        <taxon>Pristionchus</taxon>
    </lineage>
</organism>
<accession>A0A8R1UNP4</accession>
<dbReference type="PANTHER" id="PTHR21459">
    <property type="entry name" value="PROTEIN CBG08968"/>
    <property type="match status" value="1"/>
</dbReference>
<dbReference type="SUPFAM" id="SSF56219">
    <property type="entry name" value="DNase I-like"/>
    <property type="match status" value="1"/>
</dbReference>
<keyword evidence="2" id="KW-1185">Reference proteome</keyword>
<name>A0A2A6BPC9_PRIPA</name>
<gene>
    <name evidence="1" type="primary">WBGene00275246</name>
</gene>
<proteinExistence type="predicted"/>
<sequence length="358" mass="40003">MGTAGNLGECSFSLSSGSLSFLSSMDSSPSLATQESIDNLSKLVQELHVKLDKLLANPSSTVSPIHTISEQSSYASIVRALSQSEKIKDKSQRAVLVGSQEKATPQETAQHDEEVLKEIIDATHDKELKDAYTSGSITHKRFPENKTPGRRIVKYTLPSTSLRDRLLSSIRSIGRPVSFEPSMYLRRDLMPSELNQEKISREEARKRNNEAGCLKWGVRDCDLIKFRGPNYRPLPTGYRNLKDNEVDSKRNFDIFALTETWLNDTDCDAFLLRGMSDYFVFRADRVDSRGGGVLIYAHSSMLPVPVSSLVIPGYECIAFDIFSNSSTSAHNCIRIVTVYRAPNAPISETPTFINYLFQ</sequence>
<reference evidence="1" key="2">
    <citation type="submission" date="2022-06" db="UniProtKB">
        <authorList>
            <consortium name="EnsemblMetazoa"/>
        </authorList>
    </citation>
    <scope>IDENTIFICATION</scope>
    <source>
        <strain evidence="1">PS312</strain>
    </source>
</reference>
<evidence type="ECO:0000313" key="1">
    <source>
        <dbReference type="EnsemblMetazoa" id="PPA36877.1"/>
    </source>
</evidence>
<dbReference type="AlphaFoldDB" id="A0A2A6BPC9"/>
<dbReference type="EnsemblMetazoa" id="PPA36877.1">
    <property type="protein sequence ID" value="PPA36877.1"/>
    <property type="gene ID" value="WBGene00275246"/>
</dbReference>
<reference evidence="2" key="1">
    <citation type="journal article" date="2008" name="Nat. Genet.">
        <title>The Pristionchus pacificus genome provides a unique perspective on nematode lifestyle and parasitism.</title>
        <authorList>
            <person name="Dieterich C."/>
            <person name="Clifton S.W."/>
            <person name="Schuster L.N."/>
            <person name="Chinwalla A."/>
            <person name="Delehaunty K."/>
            <person name="Dinkelacker I."/>
            <person name="Fulton L."/>
            <person name="Fulton R."/>
            <person name="Godfrey J."/>
            <person name="Minx P."/>
            <person name="Mitreva M."/>
            <person name="Roeseler W."/>
            <person name="Tian H."/>
            <person name="Witte H."/>
            <person name="Yang S.P."/>
            <person name="Wilson R.K."/>
            <person name="Sommer R.J."/>
        </authorList>
    </citation>
    <scope>NUCLEOTIDE SEQUENCE [LARGE SCALE GENOMIC DNA]</scope>
    <source>
        <strain evidence="2">PS312</strain>
    </source>
</reference>
<protein>
    <submittedName>
        <fullName evidence="1">Uncharacterized protein</fullName>
    </submittedName>
</protein>
<dbReference type="InterPro" id="IPR036691">
    <property type="entry name" value="Endo/exonu/phosph_ase_sf"/>
</dbReference>